<proteinExistence type="predicted"/>
<organism evidence="8 9">
    <name type="scientific">Clostridium fungisolvens</name>
    <dbReference type="NCBI Taxonomy" id="1604897"/>
    <lineage>
        <taxon>Bacteria</taxon>
        <taxon>Bacillati</taxon>
        <taxon>Bacillota</taxon>
        <taxon>Clostridia</taxon>
        <taxon>Eubacteriales</taxon>
        <taxon>Clostridiaceae</taxon>
        <taxon>Clostridium</taxon>
    </lineage>
</organism>
<keyword evidence="9" id="KW-1185">Reference proteome</keyword>
<evidence type="ECO:0000256" key="1">
    <source>
        <dbReference type="ARBA" id="ARBA00001936"/>
    </source>
</evidence>
<accession>A0A6V8SJ15</accession>
<comment type="caution">
    <text evidence="8">The sequence shown here is derived from an EMBL/GenBank/DDBJ whole genome shotgun (WGS) entry which is preliminary data.</text>
</comment>
<evidence type="ECO:0000259" key="7">
    <source>
        <dbReference type="PROSITE" id="PS51462"/>
    </source>
</evidence>
<dbReference type="SUPFAM" id="SSF55811">
    <property type="entry name" value="Nudix"/>
    <property type="match status" value="1"/>
</dbReference>
<dbReference type="PANTHER" id="PTHR12992:SF11">
    <property type="entry name" value="MITOCHONDRIAL COENZYME A DIPHOSPHATASE NUDT8"/>
    <property type="match status" value="1"/>
</dbReference>
<feature type="domain" description="Nudix hydrolase" evidence="7">
    <location>
        <begin position="21"/>
        <end position="152"/>
    </location>
</feature>
<comment type="cofactor">
    <cofactor evidence="1">
        <name>Mn(2+)</name>
        <dbReference type="ChEBI" id="CHEBI:29035"/>
    </cofactor>
</comment>
<dbReference type="EMBL" id="BLZR01000001">
    <property type="protein sequence ID" value="GFP75148.1"/>
    <property type="molecule type" value="Genomic_DNA"/>
</dbReference>
<evidence type="ECO:0000256" key="4">
    <source>
        <dbReference type="ARBA" id="ARBA00022801"/>
    </source>
</evidence>
<gene>
    <name evidence="8" type="ORF">bsdtw1_01219</name>
</gene>
<dbReference type="CDD" id="cd03426">
    <property type="entry name" value="NUDIX_CoAse_Nudt7"/>
    <property type="match status" value="1"/>
</dbReference>
<dbReference type="InterPro" id="IPR045121">
    <property type="entry name" value="CoAse"/>
</dbReference>
<evidence type="ECO:0000313" key="9">
    <source>
        <dbReference type="Proteomes" id="UP000580568"/>
    </source>
</evidence>
<dbReference type="Gene3D" id="3.90.79.10">
    <property type="entry name" value="Nucleoside Triphosphate Pyrophosphohydrolase"/>
    <property type="match status" value="1"/>
</dbReference>
<evidence type="ECO:0000256" key="5">
    <source>
        <dbReference type="ARBA" id="ARBA00022842"/>
    </source>
</evidence>
<dbReference type="Pfam" id="PF00293">
    <property type="entry name" value="NUDIX"/>
    <property type="match status" value="1"/>
</dbReference>
<keyword evidence="3" id="KW-0479">Metal-binding</keyword>
<evidence type="ECO:0000256" key="3">
    <source>
        <dbReference type="ARBA" id="ARBA00022723"/>
    </source>
</evidence>
<protein>
    <submittedName>
        <fullName evidence="8">Putative Nudix hydrolase NudL</fullName>
    </submittedName>
</protein>
<reference evidence="8 9" key="1">
    <citation type="submission" date="2020-07" db="EMBL/GenBank/DDBJ databases">
        <title>A new beta-1,3-glucan-decomposing anaerobic bacterium isolated from anoxic soil subjected to biological soil disinfestation.</title>
        <authorList>
            <person name="Ueki A."/>
            <person name="Tonouchi A."/>
        </authorList>
    </citation>
    <scope>NUCLEOTIDE SEQUENCE [LARGE SCALE GENOMIC DNA]</scope>
    <source>
        <strain evidence="8 9">TW1</strain>
    </source>
</reference>
<dbReference type="PANTHER" id="PTHR12992">
    <property type="entry name" value="NUDIX HYDROLASE"/>
    <property type="match status" value="1"/>
</dbReference>
<dbReference type="PROSITE" id="PS51462">
    <property type="entry name" value="NUDIX"/>
    <property type="match status" value="1"/>
</dbReference>
<comment type="cofactor">
    <cofactor evidence="2">
        <name>Mg(2+)</name>
        <dbReference type="ChEBI" id="CHEBI:18420"/>
    </cofactor>
</comment>
<dbReference type="InterPro" id="IPR020084">
    <property type="entry name" value="NUDIX_hydrolase_CS"/>
</dbReference>
<evidence type="ECO:0000313" key="8">
    <source>
        <dbReference type="EMBL" id="GFP75148.1"/>
    </source>
</evidence>
<name>A0A6V8SJ15_9CLOT</name>
<dbReference type="AlphaFoldDB" id="A0A6V8SJ15"/>
<dbReference type="InterPro" id="IPR000086">
    <property type="entry name" value="NUDIX_hydrolase_dom"/>
</dbReference>
<dbReference type="GO" id="GO:0010945">
    <property type="term" value="F:coenzyme A diphosphatase activity"/>
    <property type="evidence" value="ECO:0007669"/>
    <property type="project" value="InterPro"/>
</dbReference>
<dbReference type="InterPro" id="IPR015797">
    <property type="entry name" value="NUDIX_hydrolase-like_dom_sf"/>
</dbReference>
<dbReference type="GO" id="GO:0046872">
    <property type="term" value="F:metal ion binding"/>
    <property type="evidence" value="ECO:0007669"/>
    <property type="project" value="UniProtKB-KW"/>
</dbReference>
<dbReference type="Proteomes" id="UP000580568">
    <property type="component" value="Unassembled WGS sequence"/>
</dbReference>
<sequence>MSFHNLKQLFSTHKEKPLGTYKESSVLIPMYEENNEMFFIFEKRALTLRSQPGDICFPGGRVEPGEDRRETAIRETIEELNIKEEDIDYFGPMDFFISPYGAIIYPFVAQLKVFPKNPSTDEVDHIFKVPIKFFLENEPLRHEIAVVPKISEDFPYHLINGGKNYNFAKGKMEQYFYKYEDYVIWGFTARIIKEFVDFIRADKAQE</sequence>
<dbReference type="PROSITE" id="PS00893">
    <property type="entry name" value="NUDIX_BOX"/>
    <property type="match status" value="1"/>
</dbReference>
<keyword evidence="4 8" id="KW-0378">Hydrolase</keyword>
<evidence type="ECO:0000256" key="2">
    <source>
        <dbReference type="ARBA" id="ARBA00001946"/>
    </source>
</evidence>
<keyword evidence="6" id="KW-0464">Manganese</keyword>
<keyword evidence="5" id="KW-0460">Magnesium</keyword>
<dbReference type="RefSeq" id="WP_183276675.1">
    <property type="nucleotide sequence ID" value="NZ_BLZR01000001.1"/>
</dbReference>
<evidence type="ECO:0000256" key="6">
    <source>
        <dbReference type="ARBA" id="ARBA00023211"/>
    </source>
</evidence>